<dbReference type="InterPro" id="IPR017861">
    <property type="entry name" value="KAE1/TsaD"/>
</dbReference>
<dbReference type="InterPro" id="IPR022450">
    <property type="entry name" value="TsaD"/>
</dbReference>
<dbReference type="InterPro" id="IPR017860">
    <property type="entry name" value="Peptidase_M22_CS"/>
</dbReference>
<dbReference type="PRINTS" id="PR00789">
    <property type="entry name" value="OSIALOPTASE"/>
</dbReference>
<dbReference type="PATRIC" id="fig|1618575.3.peg.353"/>
<dbReference type="GO" id="GO:0005506">
    <property type="term" value="F:iron ion binding"/>
    <property type="evidence" value="ECO:0007669"/>
    <property type="project" value="UniProtKB-UniRule"/>
</dbReference>
<dbReference type="GO" id="GO:0061711">
    <property type="term" value="F:tRNA N(6)-L-threonylcarbamoyladenine synthase activity"/>
    <property type="evidence" value="ECO:0007669"/>
    <property type="project" value="UniProtKB-EC"/>
</dbReference>
<dbReference type="HAMAP" id="MF_01445">
    <property type="entry name" value="TsaD"/>
    <property type="match status" value="1"/>
</dbReference>
<dbReference type="CDD" id="cd24133">
    <property type="entry name" value="ASKHA_NBD_TsaD_bac"/>
    <property type="match status" value="1"/>
</dbReference>
<keyword evidence="3 8" id="KW-0819">tRNA processing</keyword>
<dbReference type="PANTHER" id="PTHR11735">
    <property type="entry name" value="TRNA N6-ADENOSINE THREONYLCARBAMOYLTRANSFERASE"/>
    <property type="match status" value="1"/>
</dbReference>
<keyword evidence="6 8" id="KW-0012">Acyltransferase</keyword>
<evidence type="ECO:0000259" key="9">
    <source>
        <dbReference type="Pfam" id="PF00814"/>
    </source>
</evidence>
<proteinExistence type="inferred from homology"/>
<evidence type="ECO:0000256" key="3">
    <source>
        <dbReference type="ARBA" id="ARBA00022694"/>
    </source>
</evidence>
<dbReference type="NCBIfam" id="TIGR03723">
    <property type="entry name" value="T6A_TsaD_YgjD"/>
    <property type="match status" value="1"/>
</dbReference>
<dbReference type="EMBL" id="LBXW01000031">
    <property type="protein sequence ID" value="KKR37852.1"/>
    <property type="molecule type" value="Genomic_DNA"/>
</dbReference>
<evidence type="ECO:0000256" key="8">
    <source>
        <dbReference type="HAMAP-Rule" id="MF_01445"/>
    </source>
</evidence>
<comment type="catalytic activity">
    <reaction evidence="7 8">
        <text>L-threonylcarbamoyladenylate + adenosine(37) in tRNA = N(6)-L-threonylcarbamoyladenosine(37) in tRNA + AMP + H(+)</text>
        <dbReference type="Rhea" id="RHEA:37059"/>
        <dbReference type="Rhea" id="RHEA-COMP:10162"/>
        <dbReference type="Rhea" id="RHEA-COMP:10163"/>
        <dbReference type="ChEBI" id="CHEBI:15378"/>
        <dbReference type="ChEBI" id="CHEBI:73682"/>
        <dbReference type="ChEBI" id="CHEBI:74411"/>
        <dbReference type="ChEBI" id="CHEBI:74418"/>
        <dbReference type="ChEBI" id="CHEBI:456215"/>
        <dbReference type="EC" id="2.3.1.234"/>
    </reaction>
</comment>
<feature type="binding site" evidence="8">
    <location>
        <begin position="154"/>
        <end position="158"/>
    </location>
    <ligand>
        <name>substrate</name>
    </ligand>
</feature>
<organism evidence="10 11">
    <name type="scientific">Candidatus Woesebacteria bacterium GW2011_GWB1_40_101</name>
    <dbReference type="NCBI Taxonomy" id="1618575"/>
    <lineage>
        <taxon>Bacteria</taxon>
        <taxon>Candidatus Woeseibacteriota</taxon>
    </lineage>
</organism>
<keyword evidence="2 8" id="KW-0808">Transferase</keyword>
<feature type="binding site" evidence="8">
    <location>
        <position position="200"/>
    </location>
    <ligand>
        <name>substrate</name>
    </ligand>
</feature>
<evidence type="ECO:0000256" key="6">
    <source>
        <dbReference type="ARBA" id="ARBA00023315"/>
    </source>
</evidence>
<evidence type="ECO:0000313" key="11">
    <source>
        <dbReference type="Proteomes" id="UP000034687"/>
    </source>
</evidence>
<comment type="function">
    <text evidence="8">Required for the formation of a threonylcarbamoyl group on adenosine at position 37 (t(6)A37) in tRNAs that read codons beginning with adenine. Is involved in the transfer of the threonylcarbamoyl moiety of threonylcarbamoyl-AMP (TC-AMP) to the N6 group of A37, together with TsaE and TsaB. TsaD likely plays a direct catalytic role in this reaction.</text>
</comment>
<evidence type="ECO:0000313" key="10">
    <source>
        <dbReference type="EMBL" id="KKR37852.1"/>
    </source>
</evidence>
<dbReference type="AlphaFoldDB" id="A0A0G0TJ89"/>
<dbReference type="Pfam" id="PF00814">
    <property type="entry name" value="TsaD"/>
    <property type="match status" value="1"/>
</dbReference>
<sequence>MVILGIETSCDETAAALVKDGTKILSNVVATSAEMHAKTGGIIPETAARQQVSSILPVINESLASAAQISNKFTNDKIIKWAKNDIDAIAVTVGPGLVGSLLVGVETAKTLAYLWKKPIVPINHLVAHLYANWLTGQLANRNTGIPKFPALALVVSGGHTDLVLMKDHGKLKWLGGTRDDAAGEAFDKCARLLGLPYPGGPSIAGAAMNLKFKIKNLKLNLFPRPLINEDNFDWSFSGLKTAVFRETQKLENRNWKLDNEIGSLKTSRLAAEIQEAITDVLVTKTIRGIQKYKPKSFLLAGGVAANRRLREKFADEIRSKKLQVIFHVPEAKLCTDNATYIASCAHFNFKPVLWQKINANPELTITD</sequence>
<evidence type="ECO:0000256" key="7">
    <source>
        <dbReference type="ARBA" id="ARBA00048117"/>
    </source>
</evidence>
<feature type="binding site" evidence="8">
    <location>
        <position position="336"/>
    </location>
    <ligand>
        <name>Fe cation</name>
        <dbReference type="ChEBI" id="CHEBI:24875"/>
    </ligand>
</feature>
<comment type="caution">
    <text evidence="8">Lacks conserved residue(s) required for the propagation of feature annotation.</text>
</comment>
<keyword evidence="5 8" id="KW-0408">Iron</keyword>
<evidence type="ECO:0000256" key="2">
    <source>
        <dbReference type="ARBA" id="ARBA00022679"/>
    </source>
</evidence>
<keyword evidence="4 8" id="KW-0479">Metal-binding</keyword>
<dbReference type="PANTHER" id="PTHR11735:SF6">
    <property type="entry name" value="TRNA N6-ADENOSINE THREONYLCARBAMOYLTRANSFERASE, MITOCHONDRIAL"/>
    <property type="match status" value="1"/>
</dbReference>
<dbReference type="EC" id="2.3.1.234" evidence="8"/>
<dbReference type="Proteomes" id="UP000034687">
    <property type="component" value="Unassembled WGS sequence"/>
</dbReference>
<protein>
    <recommendedName>
        <fullName evidence="8">tRNA N6-adenosine threonylcarbamoyltransferase</fullName>
        <ecNumber evidence="8">2.3.1.234</ecNumber>
    </recommendedName>
    <alternativeName>
        <fullName evidence="8">N6-L-threonylcarbamoyladenine synthase</fullName>
        <shortName evidence="8">t(6)A synthase</shortName>
    </alternativeName>
    <alternativeName>
        <fullName evidence="8">t(6)A37 threonylcarbamoyladenosine biosynthesis protein TsaD</fullName>
    </alternativeName>
    <alternativeName>
        <fullName evidence="8">tRNA threonylcarbamoyladenosine biosynthesis protein TsaD</fullName>
    </alternativeName>
</protein>
<evidence type="ECO:0000256" key="5">
    <source>
        <dbReference type="ARBA" id="ARBA00023004"/>
    </source>
</evidence>
<evidence type="ECO:0000256" key="1">
    <source>
        <dbReference type="ARBA" id="ARBA00022490"/>
    </source>
</evidence>
<gene>
    <name evidence="8" type="primary">tsaD</name>
    <name evidence="10" type="ORF">UT72_C0031G0004</name>
</gene>
<dbReference type="FunFam" id="3.30.420.40:FF:000040">
    <property type="entry name" value="tRNA N6-adenosine threonylcarbamoyltransferase"/>
    <property type="match status" value="1"/>
</dbReference>
<dbReference type="InterPro" id="IPR000905">
    <property type="entry name" value="Gcp-like_dom"/>
</dbReference>
<dbReference type="NCBIfam" id="TIGR00329">
    <property type="entry name" value="gcp_kae1"/>
    <property type="match status" value="1"/>
</dbReference>
<keyword evidence="1 8" id="KW-0963">Cytoplasm</keyword>
<dbReference type="SUPFAM" id="SSF53067">
    <property type="entry name" value="Actin-like ATPase domain"/>
    <property type="match status" value="1"/>
</dbReference>
<dbReference type="GO" id="GO:0005737">
    <property type="term" value="C:cytoplasm"/>
    <property type="evidence" value="ECO:0007669"/>
    <property type="project" value="UniProtKB-SubCell"/>
</dbReference>
<feature type="binding site" evidence="8">
    <location>
        <position position="124"/>
    </location>
    <ligand>
        <name>Fe cation</name>
        <dbReference type="ChEBI" id="CHEBI:24875"/>
    </ligand>
</feature>
<dbReference type="Gene3D" id="3.30.420.40">
    <property type="match status" value="2"/>
</dbReference>
<comment type="cofactor">
    <cofactor evidence="8">
        <name>Fe(2+)</name>
        <dbReference type="ChEBI" id="CHEBI:29033"/>
    </cofactor>
    <text evidence="8">Binds 1 Fe(2+) ion per subunit.</text>
</comment>
<dbReference type="InterPro" id="IPR043129">
    <property type="entry name" value="ATPase_NBD"/>
</dbReference>
<feature type="binding site" evidence="8">
    <location>
        <position position="187"/>
    </location>
    <ligand>
        <name>substrate</name>
    </ligand>
</feature>
<feature type="binding site" evidence="8">
    <location>
        <position position="306"/>
    </location>
    <ligand>
        <name>substrate</name>
    </ligand>
</feature>
<comment type="similarity">
    <text evidence="8">Belongs to the KAE1 / TsaD family.</text>
</comment>
<evidence type="ECO:0000256" key="4">
    <source>
        <dbReference type="ARBA" id="ARBA00022723"/>
    </source>
</evidence>
<accession>A0A0G0TJ89</accession>
<dbReference type="PROSITE" id="PS01016">
    <property type="entry name" value="GLYCOPROTEASE"/>
    <property type="match status" value="1"/>
</dbReference>
<feature type="domain" description="Gcp-like" evidence="9">
    <location>
        <begin position="23"/>
        <end position="342"/>
    </location>
</feature>
<reference evidence="10 11" key="1">
    <citation type="journal article" date="2015" name="Nature">
        <title>rRNA introns, odd ribosomes, and small enigmatic genomes across a large radiation of phyla.</title>
        <authorList>
            <person name="Brown C.T."/>
            <person name="Hug L.A."/>
            <person name="Thomas B.C."/>
            <person name="Sharon I."/>
            <person name="Castelle C.J."/>
            <person name="Singh A."/>
            <person name="Wilkins M.J."/>
            <person name="Williams K.H."/>
            <person name="Banfield J.F."/>
        </authorList>
    </citation>
    <scope>NUCLEOTIDE SEQUENCE [LARGE SCALE GENOMIC DNA]</scope>
</reference>
<dbReference type="GO" id="GO:0002949">
    <property type="term" value="P:tRNA threonylcarbamoyladenosine modification"/>
    <property type="evidence" value="ECO:0007669"/>
    <property type="project" value="UniProtKB-UniRule"/>
</dbReference>
<feature type="binding site" evidence="8">
    <location>
        <position position="128"/>
    </location>
    <ligand>
        <name>Fe cation</name>
        <dbReference type="ChEBI" id="CHEBI:24875"/>
    </ligand>
</feature>
<comment type="caution">
    <text evidence="10">The sequence shown here is derived from an EMBL/GenBank/DDBJ whole genome shotgun (WGS) entry which is preliminary data.</text>
</comment>
<comment type="subcellular location">
    <subcellularLocation>
        <location evidence="8">Cytoplasm</location>
    </subcellularLocation>
</comment>
<name>A0A0G0TJ89_9BACT</name>